<evidence type="ECO:0000256" key="1">
    <source>
        <dbReference type="SAM" id="SignalP"/>
    </source>
</evidence>
<accession>A0A5B7GJC4</accession>
<feature type="signal peptide" evidence="1">
    <location>
        <begin position="1"/>
        <end position="23"/>
    </location>
</feature>
<proteinExistence type="predicted"/>
<gene>
    <name evidence="2" type="ORF">E2C01_051662</name>
</gene>
<feature type="chain" id="PRO_5022769231" evidence="1">
    <location>
        <begin position="24"/>
        <end position="126"/>
    </location>
</feature>
<dbReference type="AlphaFoldDB" id="A0A5B7GJC4"/>
<keyword evidence="1" id="KW-0732">Signal</keyword>
<sequence>MMQFLPLHCLEASWALLRGGAVAGTTKQTMVFPDTPVIVMEATAFPAMGTPIAKNVAMAKQETAGAAHDWEGVGPNMVYQVPYGHSLREGLTKFEVYGLVWGCLYVSCLGLGSVRHQLVEWASCLG</sequence>
<reference evidence="2 3" key="1">
    <citation type="submission" date="2019-05" db="EMBL/GenBank/DDBJ databases">
        <title>Another draft genome of Portunus trituberculatus and its Hox gene families provides insights of decapod evolution.</title>
        <authorList>
            <person name="Jeong J.-H."/>
            <person name="Song I."/>
            <person name="Kim S."/>
            <person name="Choi T."/>
            <person name="Kim D."/>
            <person name="Ryu S."/>
            <person name="Kim W."/>
        </authorList>
    </citation>
    <scope>NUCLEOTIDE SEQUENCE [LARGE SCALE GENOMIC DNA]</scope>
    <source>
        <tissue evidence="2">Muscle</tissue>
    </source>
</reference>
<evidence type="ECO:0000313" key="3">
    <source>
        <dbReference type="Proteomes" id="UP000324222"/>
    </source>
</evidence>
<dbReference type="Proteomes" id="UP000324222">
    <property type="component" value="Unassembled WGS sequence"/>
</dbReference>
<comment type="caution">
    <text evidence="2">The sequence shown here is derived from an EMBL/GenBank/DDBJ whole genome shotgun (WGS) entry which is preliminary data.</text>
</comment>
<name>A0A5B7GJC4_PORTR</name>
<organism evidence="2 3">
    <name type="scientific">Portunus trituberculatus</name>
    <name type="common">Swimming crab</name>
    <name type="synonym">Neptunus trituberculatus</name>
    <dbReference type="NCBI Taxonomy" id="210409"/>
    <lineage>
        <taxon>Eukaryota</taxon>
        <taxon>Metazoa</taxon>
        <taxon>Ecdysozoa</taxon>
        <taxon>Arthropoda</taxon>
        <taxon>Crustacea</taxon>
        <taxon>Multicrustacea</taxon>
        <taxon>Malacostraca</taxon>
        <taxon>Eumalacostraca</taxon>
        <taxon>Eucarida</taxon>
        <taxon>Decapoda</taxon>
        <taxon>Pleocyemata</taxon>
        <taxon>Brachyura</taxon>
        <taxon>Eubrachyura</taxon>
        <taxon>Portunoidea</taxon>
        <taxon>Portunidae</taxon>
        <taxon>Portuninae</taxon>
        <taxon>Portunus</taxon>
    </lineage>
</organism>
<protein>
    <submittedName>
        <fullName evidence="2">Uncharacterized protein</fullName>
    </submittedName>
</protein>
<evidence type="ECO:0000313" key="2">
    <source>
        <dbReference type="EMBL" id="MPC57676.1"/>
    </source>
</evidence>
<dbReference type="EMBL" id="VSRR010014986">
    <property type="protein sequence ID" value="MPC57676.1"/>
    <property type="molecule type" value="Genomic_DNA"/>
</dbReference>
<keyword evidence="3" id="KW-1185">Reference proteome</keyword>